<dbReference type="RefSeq" id="WP_113982019.1">
    <property type="nucleotide sequence ID" value="NZ_QMEY01000007.1"/>
</dbReference>
<comment type="caution">
    <text evidence="2">The sequence shown here is derived from an EMBL/GenBank/DDBJ whole genome shotgun (WGS) entry which is preliminary data.</text>
</comment>
<keyword evidence="3" id="KW-1185">Reference proteome</keyword>
<protein>
    <submittedName>
        <fullName evidence="2">Uncharacterized protein</fullName>
    </submittedName>
</protein>
<evidence type="ECO:0000313" key="3">
    <source>
        <dbReference type="Proteomes" id="UP000253303"/>
    </source>
</evidence>
<organism evidence="2 3">
    <name type="scientific">Spongiactinospora rosea</name>
    <dbReference type="NCBI Taxonomy" id="2248750"/>
    <lineage>
        <taxon>Bacteria</taxon>
        <taxon>Bacillati</taxon>
        <taxon>Actinomycetota</taxon>
        <taxon>Actinomycetes</taxon>
        <taxon>Streptosporangiales</taxon>
        <taxon>Streptosporangiaceae</taxon>
        <taxon>Spongiactinospora</taxon>
    </lineage>
</organism>
<feature type="region of interest" description="Disordered" evidence="1">
    <location>
        <begin position="192"/>
        <end position="223"/>
    </location>
</feature>
<evidence type="ECO:0000313" key="2">
    <source>
        <dbReference type="EMBL" id="RBQ18546.1"/>
    </source>
</evidence>
<accession>A0A366LX47</accession>
<dbReference type="EMBL" id="QMEY01000007">
    <property type="protein sequence ID" value="RBQ18546.1"/>
    <property type="molecule type" value="Genomic_DNA"/>
</dbReference>
<name>A0A366LX47_9ACTN</name>
<gene>
    <name evidence="2" type="ORF">DP939_18785</name>
</gene>
<reference evidence="2 3" key="1">
    <citation type="submission" date="2018-06" db="EMBL/GenBank/DDBJ databases">
        <title>Sphaerisporangium craniellae sp. nov., isolated from a marine sponge in the South China Sea.</title>
        <authorList>
            <person name="Li L."/>
        </authorList>
    </citation>
    <scope>NUCLEOTIDE SEQUENCE [LARGE SCALE GENOMIC DNA]</scope>
    <source>
        <strain evidence="2 3">LHW63015</strain>
    </source>
</reference>
<dbReference type="AlphaFoldDB" id="A0A366LX47"/>
<sequence>MAQQGEADRPAKEWTRADVQKYRSELAGGVLDVSLLRKNADYPVASSPEALAAGRQTVAGGIVDGWQQGPATASYPGGPLEYRVIMRVRITDPVKGAANKPYMPGNMAYIEFDQGAVIRDAPKPAEEWKPEKNVSDFEASIPAGTKVVVFPRVRPPYSAKVVDPGEPLPAGAQIMSLPPQGWCSKIRNWPLGATPSPPHSWEDWNRSKTAALPGWNPGRQTNS</sequence>
<proteinExistence type="predicted"/>
<evidence type="ECO:0000256" key="1">
    <source>
        <dbReference type="SAM" id="MobiDB-lite"/>
    </source>
</evidence>
<dbReference type="OrthoDB" id="3522933at2"/>
<dbReference type="Proteomes" id="UP000253303">
    <property type="component" value="Unassembled WGS sequence"/>
</dbReference>